<evidence type="ECO:0008006" key="3">
    <source>
        <dbReference type="Google" id="ProtNLM"/>
    </source>
</evidence>
<accession>A0A0D7WC40</accession>
<name>A0A0D7WC40_9FLAO</name>
<dbReference type="PATRIC" id="fig|1435349.4.peg.3313"/>
<evidence type="ECO:0000313" key="1">
    <source>
        <dbReference type="EMBL" id="KJD35302.1"/>
    </source>
</evidence>
<dbReference type="EMBL" id="JTDW01000007">
    <property type="protein sequence ID" value="KJD35302.1"/>
    <property type="molecule type" value="Genomic_DNA"/>
</dbReference>
<organism evidence="1 2">
    <name type="scientific">Neotamlana sedimentorum</name>
    <dbReference type="NCBI Taxonomy" id="1435349"/>
    <lineage>
        <taxon>Bacteria</taxon>
        <taxon>Pseudomonadati</taxon>
        <taxon>Bacteroidota</taxon>
        <taxon>Flavobacteriia</taxon>
        <taxon>Flavobacteriales</taxon>
        <taxon>Flavobacteriaceae</taxon>
        <taxon>Neotamlana</taxon>
    </lineage>
</organism>
<dbReference type="AlphaFoldDB" id="A0A0D7WC40"/>
<sequence length="183" mass="20628">MTGFANLACTKSNLSTLLTPNLNLLNMKNSPEITAHLNKLLALNFNTEKAFINTSEAIESESVSKFLRLISHDRSQFIKALDAAIRTQNGIPEYPEVTSPLMIGYGLNEILKNIKSSNDDVYIFSEIGKIQMMDIERYQAVINKFDLSEKLESILKSQKEKLVMTLYAINVYKDSCSRNRVAV</sequence>
<dbReference type="Gene3D" id="1.20.1260.10">
    <property type="match status" value="1"/>
</dbReference>
<comment type="caution">
    <text evidence="1">The sequence shown here is derived from an EMBL/GenBank/DDBJ whole genome shotgun (WGS) entry which is preliminary data.</text>
</comment>
<protein>
    <recommendedName>
        <fullName evidence="3">DUF2383 domain-containing protein</fullName>
    </recommendedName>
</protein>
<keyword evidence="2" id="KW-1185">Reference proteome</keyword>
<dbReference type="InterPro" id="IPR012347">
    <property type="entry name" value="Ferritin-like"/>
</dbReference>
<gene>
    <name evidence="1" type="ORF">PW52_11595</name>
</gene>
<dbReference type="Proteomes" id="UP000032578">
    <property type="component" value="Unassembled WGS sequence"/>
</dbReference>
<reference evidence="1 2" key="1">
    <citation type="submission" date="2014-11" db="EMBL/GenBank/DDBJ databases">
        <title>Tamlana sedimentorum sp. nov., isolated from shallow sand sediments of the Sea of Japan.</title>
        <authorList>
            <person name="Romanenko L.A."/>
        </authorList>
    </citation>
    <scope>NUCLEOTIDE SEQUENCE [LARGE SCALE GENOMIC DNA]</scope>
    <source>
        <strain evidence="1 2">JCM 19808</strain>
    </source>
</reference>
<proteinExistence type="predicted"/>
<evidence type="ECO:0000313" key="2">
    <source>
        <dbReference type="Proteomes" id="UP000032578"/>
    </source>
</evidence>